<dbReference type="PANTHER" id="PTHR19303:SF74">
    <property type="entry name" value="POGO TRANSPOSABLE ELEMENT WITH KRAB DOMAIN"/>
    <property type="match status" value="1"/>
</dbReference>
<dbReference type="PANTHER" id="PTHR19303">
    <property type="entry name" value="TRANSPOSON"/>
    <property type="match status" value="1"/>
</dbReference>
<proteinExistence type="predicted"/>
<evidence type="ECO:0000313" key="5">
    <source>
        <dbReference type="Proteomes" id="UP000791440"/>
    </source>
</evidence>
<dbReference type="InterPro" id="IPR007889">
    <property type="entry name" value="HTH_Psq"/>
</dbReference>
<comment type="caution">
    <text evidence="4">The sequence shown here is derived from an EMBL/GenBank/DDBJ whole genome shotgun (WGS) entry which is preliminary data.</text>
</comment>
<evidence type="ECO:0000313" key="4">
    <source>
        <dbReference type="EMBL" id="KAG6461647.1"/>
    </source>
</evidence>
<keyword evidence="5" id="KW-1185">Reference proteome</keyword>
<dbReference type="EMBL" id="JH668765">
    <property type="protein sequence ID" value="KAG6461647.1"/>
    <property type="molecule type" value="Genomic_DNA"/>
</dbReference>
<evidence type="ECO:0000256" key="1">
    <source>
        <dbReference type="ARBA" id="ARBA00004123"/>
    </source>
</evidence>
<dbReference type="InterPro" id="IPR036397">
    <property type="entry name" value="RNaseH_sf"/>
</dbReference>
<evidence type="ECO:0008006" key="6">
    <source>
        <dbReference type="Google" id="ProtNLM"/>
    </source>
</evidence>
<comment type="subcellular location">
    <subcellularLocation>
        <location evidence="1">Nucleus</location>
    </subcellularLocation>
</comment>
<dbReference type="Pfam" id="PF05225">
    <property type="entry name" value="HTH_psq"/>
    <property type="match status" value="1"/>
</dbReference>
<dbReference type="InterPro" id="IPR004875">
    <property type="entry name" value="DDE_SF_endonuclease_dom"/>
</dbReference>
<dbReference type="Gene3D" id="3.30.420.10">
    <property type="entry name" value="Ribonuclease H-like superfamily/Ribonuclease H"/>
    <property type="match status" value="1"/>
</dbReference>
<dbReference type="Pfam" id="PF03184">
    <property type="entry name" value="DDE_1"/>
    <property type="match status" value="1"/>
</dbReference>
<reference evidence="4" key="1">
    <citation type="journal article" date="2016" name="Insect Biochem. Mol. Biol.">
        <title>Multifaceted biological insights from a draft genome sequence of the tobacco hornworm moth, Manduca sexta.</title>
        <authorList>
            <person name="Kanost M.R."/>
            <person name="Arrese E.L."/>
            <person name="Cao X."/>
            <person name="Chen Y.R."/>
            <person name="Chellapilla S."/>
            <person name="Goldsmith M.R."/>
            <person name="Grosse-Wilde E."/>
            <person name="Heckel D.G."/>
            <person name="Herndon N."/>
            <person name="Jiang H."/>
            <person name="Papanicolaou A."/>
            <person name="Qu J."/>
            <person name="Soulages J.L."/>
            <person name="Vogel H."/>
            <person name="Walters J."/>
            <person name="Waterhouse R.M."/>
            <person name="Ahn S.J."/>
            <person name="Almeida F.C."/>
            <person name="An C."/>
            <person name="Aqrawi P."/>
            <person name="Bretschneider A."/>
            <person name="Bryant W.B."/>
            <person name="Bucks S."/>
            <person name="Chao H."/>
            <person name="Chevignon G."/>
            <person name="Christen J.M."/>
            <person name="Clarke D.F."/>
            <person name="Dittmer N.T."/>
            <person name="Ferguson L.C.F."/>
            <person name="Garavelou S."/>
            <person name="Gordon K.H.J."/>
            <person name="Gunaratna R.T."/>
            <person name="Han Y."/>
            <person name="Hauser F."/>
            <person name="He Y."/>
            <person name="Heidel-Fischer H."/>
            <person name="Hirsh A."/>
            <person name="Hu Y."/>
            <person name="Jiang H."/>
            <person name="Kalra D."/>
            <person name="Klinner C."/>
            <person name="Konig C."/>
            <person name="Kovar C."/>
            <person name="Kroll A.R."/>
            <person name="Kuwar S.S."/>
            <person name="Lee S.L."/>
            <person name="Lehman R."/>
            <person name="Li K."/>
            <person name="Li Z."/>
            <person name="Liang H."/>
            <person name="Lovelace S."/>
            <person name="Lu Z."/>
            <person name="Mansfield J.H."/>
            <person name="McCulloch K.J."/>
            <person name="Mathew T."/>
            <person name="Morton B."/>
            <person name="Muzny D.M."/>
            <person name="Neunemann D."/>
            <person name="Ongeri F."/>
            <person name="Pauchet Y."/>
            <person name="Pu L.L."/>
            <person name="Pyrousis I."/>
            <person name="Rao X.J."/>
            <person name="Redding A."/>
            <person name="Roesel C."/>
            <person name="Sanchez-Gracia A."/>
            <person name="Schaack S."/>
            <person name="Shukla A."/>
            <person name="Tetreau G."/>
            <person name="Wang Y."/>
            <person name="Xiong G.H."/>
            <person name="Traut W."/>
            <person name="Walsh T.K."/>
            <person name="Worley K.C."/>
            <person name="Wu D."/>
            <person name="Wu W."/>
            <person name="Wu Y.Q."/>
            <person name="Zhang X."/>
            <person name="Zou Z."/>
            <person name="Zucker H."/>
            <person name="Briscoe A.D."/>
            <person name="Burmester T."/>
            <person name="Clem R.J."/>
            <person name="Feyereisen R."/>
            <person name="Grimmelikhuijzen C.J.P."/>
            <person name="Hamodrakas S.J."/>
            <person name="Hansson B.S."/>
            <person name="Huguet E."/>
            <person name="Jermiin L.S."/>
            <person name="Lan Q."/>
            <person name="Lehman H.K."/>
            <person name="Lorenzen M."/>
            <person name="Merzendorfer H."/>
            <person name="Michalopoulos I."/>
            <person name="Morton D.B."/>
            <person name="Muthukrishnan S."/>
            <person name="Oakeshott J.G."/>
            <person name="Palmer W."/>
            <person name="Park Y."/>
            <person name="Passarelli A.L."/>
            <person name="Rozas J."/>
            <person name="Schwartz L.M."/>
            <person name="Smith W."/>
            <person name="Southgate A."/>
            <person name="Vilcinskas A."/>
            <person name="Vogt R."/>
            <person name="Wang P."/>
            <person name="Werren J."/>
            <person name="Yu X.Q."/>
            <person name="Zhou J.J."/>
            <person name="Brown S.J."/>
            <person name="Scherer S.E."/>
            <person name="Richards S."/>
            <person name="Blissard G.W."/>
        </authorList>
    </citation>
    <scope>NUCLEOTIDE SEQUENCE</scope>
</reference>
<organism evidence="4 5">
    <name type="scientific">Manduca sexta</name>
    <name type="common">Tobacco hawkmoth</name>
    <name type="synonym">Tobacco hornworm</name>
    <dbReference type="NCBI Taxonomy" id="7130"/>
    <lineage>
        <taxon>Eukaryota</taxon>
        <taxon>Metazoa</taxon>
        <taxon>Ecdysozoa</taxon>
        <taxon>Arthropoda</taxon>
        <taxon>Hexapoda</taxon>
        <taxon>Insecta</taxon>
        <taxon>Pterygota</taxon>
        <taxon>Neoptera</taxon>
        <taxon>Endopterygota</taxon>
        <taxon>Lepidoptera</taxon>
        <taxon>Glossata</taxon>
        <taxon>Ditrysia</taxon>
        <taxon>Bombycoidea</taxon>
        <taxon>Sphingidae</taxon>
        <taxon>Sphinginae</taxon>
        <taxon>Sphingini</taxon>
        <taxon>Manduca</taxon>
    </lineage>
</organism>
<evidence type="ECO:0000259" key="2">
    <source>
        <dbReference type="Pfam" id="PF03184"/>
    </source>
</evidence>
<dbReference type="AlphaFoldDB" id="A0A922CX83"/>
<name>A0A922CX83_MANSE</name>
<dbReference type="Proteomes" id="UP000791440">
    <property type="component" value="Unassembled WGS sequence"/>
</dbReference>
<evidence type="ECO:0000259" key="3">
    <source>
        <dbReference type="Pfam" id="PF05225"/>
    </source>
</evidence>
<protein>
    <recommendedName>
        <fullName evidence="6">HTH CENPB-type domain-containing protein</fullName>
    </recommendedName>
</protein>
<dbReference type="InterPro" id="IPR050863">
    <property type="entry name" value="CenT-Element_Derived"/>
</dbReference>
<dbReference type="GO" id="GO:0003677">
    <property type="term" value="F:DNA binding"/>
    <property type="evidence" value="ECO:0007669"/>
    <property type="project" value="InterPro"/>
</dbReference>
<dbReference type="GO" id="GO:0005634">
    <property type="term" value="C:nucleus"/>
    <property type="evidence" value="ECO:0007669"/>
    <property type="project" value="UniProtKB-SubCell"/>
</dbReference>
<gene>
    <name evidence="4" type="ORF">O3G_MSEX012765</name>
</gene>
<reference evidence="4" key="2">
    <citation type="submission" date="2020-12" db="EMBL/GenBank/DDBJ databases">
        <authorList>
            <person name="Kanost M."/>
        </authorList>
    </citation>
    <scope>NUCLEOTIDE SEQUENCE</scope>
</reference>
<feature type="domain" description="HTH psq-type" evidence="3">
    <location>
        <begin position="18"/>
        <end position="55"/>
    </location>
</feature>
<dbReference type="InterPro" id="IPR009057">
    <property type="entry name" value="Homeodomain-like_sf"/>
</dbReference>
<feature type="domain" description="DDE-1" evidence="2">
    <location>
        <begin position="209"/>
        <end position="378"/>
    </location>
</feature>
<sequence length="822" mass="94349">MPRHYKRKSLRATKYSAENLQEAIEKVRNNVLTNYAASKIYGIPTSTLNDRVLKKTGIASKTLGRPTTIPFEKENELAQCLRTLEKWGWGLSRKEVIEIAAEYIKKNKIKTNFRDGKPGPDWFISFRQRHNLSIKKPQPVEYLRKKMTDPFVTDEYFTLLRKILMELNITDPANIWNLDETSIPLDPIKTKVVGGVGLPYTRTTAGSAKENITVLSTVNAAGTKLTPLIVFKGKHVYEELMAEEKDEHDFEIAYAASKRGWMETDIFFNYMSKVVIPVLAENKPSLMIYDGHSTHVNSKVVSLAAANGITILKLPAHTSHLLQPLDLAVFRSFKSIWDQKIVEWQRQNVGIRMRKQAFAEKFAEAWHQTRPSVICNGFKKGGIYPFNPKVIRQEKYDPAAYKRWLRHIKVTTCIKSSKQLCMDVMNKSISGTSQTPEASTEIQKTSPYKTSFEEILSQKLTKHQTTENKISTKLTRVSKGAEVVTQTFLKNKEKLEQNQIQEEIENIKTIVKKKSDAVEKRVTKKGRGISKKTKTKATQDSHEVVEQPDVNNNKLEVKSGKRPIRRRKRYSSVTTTISSVMSSYSDSDLMGVLSDDFLDEILEKTKDILIHDTDDKENDAQKQTIYDDMKLNEKNERDQSKVTNLSSVHFRPENRVFLGLEPDSLKEINITDDISSNRKRNNIELENKKPEHTIPKRTRNSVVIAAPDNKDKLTGGSESKEEDTVEVIAFSIGDTVLTRYYTTIWKYYIGVIEYVNLEDNNYLISYYKTIGKKYNTKFVIPKRKDKDCVPQNTIVKKIDLIQICENPPEYILMHNEDALTYF</sequence>
<dbReference type="Gene3D" id="1.10.10.60">
    <property type="entry name" value="Homeodomain-like"/>
    <property type="match status" value="1"/>
</dbReference>
<dbReference type="SUPFAM" id="SSF46689">
    <property type="entry name" value="Homeodomain-like"/>
    <property type="match status" value="1"/>
</dbReference>
<accession>A0A922CX83</accession>